<gene>
    <name evidence="2" type="ORF">BOX17_01440</name>
</gene>
<dbReference type="AlphaFoldDB" id="A0A1J0VCM1"/>
<evidence type="ECO:0000256" key="1">
    <source>
        <dbReference type="SAM" id="Coils"/>
    </source>
</evidence>
<name>A0A1J0VCM1_9GAMM</name>
<dbReference type="Proteomes" id="UP000181985">
    <property type="component" value="Chromosome"/>
</dbReference>
<keyword evidence="3" id="KW-1185">Reference proteome</keyword>
<evidence type="ECO:0000313" key="2">
    <source>
        <dbReference type="EMBL" id="APE29738.1"/>
    </source>
</evidence>
<feature type="coiled-coil region" evidence="1">
    <location>
        <begin position="812"/>
        <end position="839"/>
    </location>
</feature>
<protein>
    <submittedName>
        <fullName evidence="2">Uncharacterized protein</fullName>
    </submittedName>
</protein>
<dbReference type="RefSeq" id="WP_071941727.1">
    <property type="nucleotide sequence ID" value="NZ_CP018139.1"/>
</dbReference>
<accession>A0A1J0VCM1</accession>
<sequence length="1218" mass="135495">MSLILLHRPIASAPALERLHLFAGRHLGEEEFDRQQAYADARLATLLKTRPAGVVHGLRLDSSGAGDLTDHDTFVVSPGLAVTPQGQTLNLQTPLKAEWRGLIEHYLARTATLDATGVYYLTLQQTLDTIDAPSVEPCQRAEFDPTRDSRLVAVTSVRLKRLAIAPEVVTGTPAQQLQNWIAADRVDGEFLGGFHQAIPLALLAISTSDDTHRVTWVSEAAGRYEAVPAAGYRVLLNQASATLRRTMQAYGEPTNAATPLAAFLDANLHLDYLPAAGQLPVNWLRHPDTVAPELLWLPPHLGVDMVPVPADAVGELIDRHLPRRMIDLRRPAGDRIRLLLALDRRDYRADLLDIPPTDARLEADIYRFYLRAYDAWHRWRRQFDHLYYVEPSNEPPLTAPAGLSAIEHRVLDPAQFKHLDLPRPALPPIPPTALFENVIRRALQASGTLGTDNAPPYPYDRGIPAPSAFYRDWLVTVDDASVPPPVPTPDDDGLVIQYAVALVELEAIENQIRTIRSRLEKTRDLLLLQRQQLDSQTVALSSLAGGVAGDGNGLKVARWLPYASLNTSLMPEELTATTPAAAAPVVRTTATRDPSPTTTGGTATRLSRSFSSSLLTSALNTSINSTPAYLTTKPETYSAFELGINKQRLDLLANLAKSAVSKPAFDAQEFRFGVLDHISPEIDEYNKAYYGMRDLVTTIRDLFDPTDAATLNKKLRVSEQSFGLVDPSRLDDEIETRTQQLADQAGPTEGESQDKKRLRLRGLVASQKRYEALFNAGKVLTHWISIVEGRYNRIERKLQGKLREHTRTLARIDKLSGRIRVARETLENLDRQLDEQLGDYGVAQRLLEEDWRQAHDANLERSRILTTALQGLYYVRVRNTPVSMVLPDPLALRHRGRHDIVPGCEGDADASLPQELEGFFDAVTEIPMDDWASLKPLHAQLPPFEKYGYLGKLRQARFAARPARPSLDSGTGTLQARLHAVQQQAQTVLAQWSRLTLPAYTHSSLQTQQQAAKVFSLEDLSQGGRGGLRRQAQTLRERLEQCQACLLEKLALLPGSLRLQWGQLAEDDRIRVEQVAWWPGLERAEQDDFNATRTIAELVDWWFRQLSADAEAASHHAMRTMIRASLIFASLGDPQEIVRGTVLVPPRVARPGERFRVQLNRAVQPGVKLQLLDLDQQVAAELAVEDHGPDSTQVRIVTLVQPELTVDSRFAVVGNVRR</sequence>
<dbReference type="KEGG" id="hsi:BOX17_01440"/>
<dbReference type="EMBL" id="CP018139">
    <property type="protein sequence ID" value="APE29738.1"/>
    <property type="molecule type" value="Genomic_DNA"/>
</dbReference>
<organism evidence="2 3">
    <name type="scientific">Halomonas aestuarii</name>
    <dbReference type="NCBI Taxonomy" id="1897729"/>
    <lineage>
        <taxon>Bacteria</taxon>
        <taxon>Pseudomonadati</taxon>
        <taxon>Pseudomonadota</taxon>
        <taxon>Gammaproteobacteria</taxon>
        <taxon>Oceanospirillales</taxon>
        <taxon>Halomonadaceae</taxon>
        <taxon>Halomonas</taxon>
    </lineage>
</organism>
<reference evidence="3" key="1">
    <citation type="submission" date="2016-11" db="EMBL/GenBank/DDBJ databases">
        <title>Halolamina sediminis sp. nov., an extremely halophilic archaeon isolated from solar salt.</title>
        <authorList>
            <person name="Koh H.-W."/>
            <person name="Rani S."/>
            <person name="Park S.-J."/>
        </authorList>
    </citation>
    <scope>NUCLEOTIDE SEQUENCE [LARGE SCALE GENOMIC DNA]</scope>
    <source>
        <strain evidence="3">Hb3</strain>
    </source>
</reference>
<evidence type="ECO:0000313" key="3">
    <source>
        <dbReference type="Proteomes" id="UP000181985"/>
    </source>
</evidence>
<keyword evidence="1" id="KW-0175">Coiled coil</keyword>
<proteinExistence type="predicted"/>
<dbReference type="OrthoDB" id="5572895at2"/>